<dbReference type="EMBL" id="HE962497">
    <property type="protein sequence ID" value="CCJ09744.1"/>
    <property type="molecule type" value="Genomic_DNA"/>
</dbReference>
<dbReference type="RefSeq" id="YP_008320567.1">
    <property type="nucleotide sequence ID" value="NC_021868.1"/>
</dbReference>
<evidence type="ECO:0000313" key="1">
    <source>
        <dbReference type="EMBL" id="CCJ09744.1"/>
    </source>
</evidence>
<reference evidence="1 2" key="2">
    <citation type="submission" date="2013-07" db="EMBL/GenBank/DDBJ databases">
        <title>Capsule no barrier: a novel phage that can lyse invasive capsulated strains of Streptococcus pneumoniae.</title>
        <authorList>
            <person name="Almaghrabi M.K."/>
            <person name="Neill D.R."/>
            <person name="Philippe D.L."/>
            <person name="Wheatley P."/>
            <person name="Kadioglu A."/>
            <person name="Clokie M.R.J."/>
        </authorList>
    </citation>
    <scope>NUCLEOTIDE SEQUENCE [LARGE SCALE GENOMIC DNA]</scope>
</reference>
<proteinExistence type="predicted"/>
<dbReference type="GeneID" id="16397168"/>
<gene>
    <name evidence="1" type="primary">gp90</name>
    <name evidence="1" type="ORF">BN19_091</name>
</gene>
<name>S6CQD8_9CAUD</name>
<dbReference type="KEGG" id="vg:16397168"/>
<evidence type="ECO:0000313" key="2">
    <source>
        <dbReference type="Proteomes" id="UP000014703"/>
    </source>
</evidence>
<dbReference type="Proteomes" id="UP000014703">
    <property type="component" value="Segment"/>
</dbReference>
<sequence>MPCDGLCVPCLVSVLVKAFSQPHSPPLHQARRDSIPQRLLNSSNKNKSIAKLCTCLSRFALRLRPLTPFGYPLEKPLTQRPRKSFGIIL</sequence>
<reference evidence="1 2" key="1">
    <citation type="submission" date="2012-07" db="EMBL/GenBank/DDBJ databases">
        <authorList>
            <person name="Clokie M."/>
        </authorList>
    </citation>
    <scope>NUCLEOTIDE SEQUENCE [LARGE SCALE GENOMIC DNA]</scope>
</reference>
<keyword evidence="2" id="KW-1185">Reference proteome</keyword>
<protein>
    <submittedName>
        <fullName evidence="1">Uncharacterized protein</fullName>
    </submittedName>
</protein>
<accession>S6CQD8</accession>
<organism evidence="1 2">
    <name type="scientific">Streptococcus phage SP-QS1</name>
    <dbReference type="NCBI Taxonomy" id="1208587"/>
    <lineage>
        <taxon>Viruses</taxon>
        <taxon>Duplodnaviria</taxon>
        <taxon>Heunggongvirae</taxon>
        <taxon>Uroviricota</taxon>
        <taxon>Caudoviricetes</taxon>
        <taxon>Saphexavirus</taxon>
        <taxon>Saphexavirus SPQS1</taxon>
    </lineage>
</organism>